<dbReference type="RefSeq" id="WP_377336506.1">
    <property type="nucleotide sequence ID" value="NZ_JBHSGB010000017.1"/>
</dbReference>
<protein>
    <submittedName>
        <fullName evidence="1">Flagellar protein FlaG</fullName>
    </submittedName>
</protein>
<reference evidence="2" key="1">
    <citation type="journal article" date="2019" name="Int. J. Syst. Evol. Microbiol.">
        <title>The Global Catalogue of Microorganisms (GCM) 10K type strain sequencing project: providing services to taxonomists for standard genome sequencing and annotation.</title>
        <authorList>
            <consortium name="The Broad Institute Genomics Platform"/>
            <consortium name="The Broad Institute Genome Sequencing Center for Infectious Disease"/>
            <person name="Wu L."/>
            <person name="Ma J."/>
        </authorList>
    </citation>
    <scope>NUCLEOTIDE SEQUENCE [LARGE SCALE GENOMIC DNA]</scope>
    <source>
        <strain evidence="2">DT28</strain>
    </source>
</reference>
<dbReference type="Pfam" id="PF03646">
    <property type="entry name" value="FlaG"/>
    <property type="match status" value="1"/>
</dbReference>
<dbReference type="PANTHER" id="PTHR37166">
    <property type="entry name" value="PROTEIN FLAG"/>
    <property type="match status" value="1"/>
</dbReference>
<accession>A0ABV9JRS8</accession>
<sequence>MVNVGASFAGKIPASGLELGLKEKAQELPISVRRQPSDLAVTDAAEKKVTDDSNRNKDVSDLVQAVDTVNQKLLVKSTNLVFEFDDVQDPPIVKVVDKHNGDVIREIPSKELREIAKALNSIADNLNGSAGILVDEQL</sequence>
<dbReference type="Gene3D" id="3.30.160.170">
    <property type="entry name" value="FlaG-like"/>
    <property type="match status" value="1"/>
</dbReference>
<proteinExistence type="predicted"/>
<dbReference type="InterPro" id="IPR035924">
    <property type="entry name" value="FlaG-like_sf"/>
</dbReference>
<organism evidence="1 2">
    <name type="scientific">Rheinheimera marina</name>
    <dbReference type="NCBI Taxonomy" id="1774958"/>
    <lineage>
        <taxon>Bacteria</taxon>
        <taxon>Pseudomonadati</taxon>
        <taxon>Pseudomonadota</taxon>
        <taxon>Gammaproteobacteria</taxon>
        <taxon>Chromatiales</taxon>
        <taxon>Chromatiaceae</taxon>
        <taxon>Rheinheimera</taxon>
    </lineage>
</organism>
<keyword evidence="1" id="KW-0282">Flagellum</keyword>
<dbReference type="PANTHER" id="PTHR37166:SF1">
    <property type="entry name" value="PROTEIN FLAG"/>
    <property type="match status" value="1"/>
</dbReference>
<name>A0ABV9JRS8_9GAMM</name>
<dbReference type="InterPro" id="IPR005186">
    <property type="entry name" value="FlaG"/>
</dbReference>
<keyword evidence="1" id="KW-0966">Cell projection</keyword>
<dbReference type="SUPFAM" id="SSF160214">
    <property type="entry name" value="FlaG-like"/>
    <property type="match status" value="1"/>
</dbReference>
<keyword evidence="2" id="KW-1185">Reference proteome</keyword>
<dbReference type="Proteomes" id="UP001595962">
    <property type="component" value="Unassembled WGS sequence"/>
</dbReference>
<evidence type="ECO:0000313" key="1">
    <source>
        <dbReference type="EMBL" id="MFC4656949.1"/>
    </source>
</evidence>
<dbReference type="EMBL" id="JBHSGB010000017">
    <property type="protein sequence ID" value="MFC4656949.1"/>
    <property type="molecule type" value="Genomic_DNA"/>
</dbReference>
<evidence type="ECO:0000313" key="2">
    <source>
        <dbReference type="Proteomes" id="UP001595962"/>
    </source>
</evidence>
<comment type="caution">
    <text evidence="1">The sequence shown here is derived from an EMBL/GenBank/DDBJ whole genome shotgun (WGS) entry which is preliminary data.</text>
</comment>
<gene>
    <name evidence="1" type="ORF">ACFO3I_18160</name>
</gene>
<keyword evidence="1" id="KW-0969">Cilium</keyword>